<name>A0A7W8HKV1_9BURK</name>
<organism evidence="2 3">
    <name type="scientific">Quisquiliibacterium transsilvanicum</name>
    <dbReference type="NCBI Taxonomy" id="1549638"/>
    <lineage>
        <taxon>Bacteria</taxon>
        <taxon>Pseudomonadati</taxon>
        <taxon>Pseudomonadota</taxon>
        <taxon>Betaproteobacteria</taxon>
        <taxon>Burkholderiales</taxon>
        <taxon>Burkholderiaceae</taxon>
        <taxon>Quisquiliibacterium</taxon>
    </lineage>
</organism>
<feature type="domain" description="Methyltransferase type 11" evidence="1">
    <location>
        <begin position="70"/>
        <end position="164"/>
    </location>
</feature>
<evidence type="ECO:0000313" key="3">
    <source>
        <dbReference type="Proteomes" id="UP000532440"/>
    </source>
</evidence>
<dbReference type="RefSeq" id="WP_183970811.1">
    <property type="nucleotide sequence ID" value="NZ_BAABEW010000013.1"/>
</dbReference>
<sequence length="295" mass="31657">MTSAWQRTALRALLLGQVPQTGGYAMSAPTLQAQIDAAYAYEALFVPALFGQWAAKVADAAQLKSGQRVLDVASGTGILAREIASRTGSLGRVVGIDPSPGMNAVARKLAPALEWREGAAESLPFPDGSFDAVVSQFGLMFFTDRRQALREMLRVLTPEGRLVIAVWDSLENMPAYASEVALVERMAGQQAADALRAPFVLGDRKELATLFSETGVASAQVTTHRGTARFPSIRTMVEADLRGWLPVMGVILGEDQIEHMLQEARSALGSFAAANGEVAFDLSAHLVAVEKRWQS</sequence>
<evidence type="ECO:0000259" key="1">
    <source>
        <dbReference type="Pfam" id="PF08241"/>
    </source>
</evidence>
<dbReference type="EMBL" id="JACHGB010000013">
    <property type="protein sequence ID" value="MBB5273949.1"/>
    <property type="molecule type" value="Genomic_DNA"/>
</dbReference>
<dbReference type="InterPro" id="IPR013216">
    <property type="entry name" value="Methyltransf_11"/>
</dbReference>
<dbReference type="CDD" id="cd02440">
    <property type="entry name" value="AdoMet_MTases"/>
    <property type="match status" value="1"/>
</dbReference>
<dbReference type="Proteomes" id="UP000532440">
    <property type="component" value="Unassembled WGS sequence"/>
</dbReference>
<gene>
    <name evidence="2" type="ORF">HNQ70_003984</name>
</gene>
<dbReference type="Pfam" id="PF08241">
    <property type="entry name" value="Methyltransf_11"/>
    <property type="match status" value="1"/>
</dbReference>
<reference evidence="2 3" key="1">
    <citation type="submission" date="2020-08" db="EMBL/GenBank/DDBJ databases">
        <title>Genomic Encyclopedia of Type Strains, Phase IV (KMG-IV): sequencing the most valuable type-strain genomes for metagenomic binning, comparative biology and taxonomic classification.</title>
        <authorList>
            <person name="Goeker M."/>
        </authorList>
    </citation>
    <scope>NUCLEOTIDE SEQUENCE [LARGE SCALE GENOMIC DNA]</scope>
    <source>
        <strain evidence="2 3">DSM 29781</strain>
    </source>
</reference>
<comment type="caution">
    <text evidence="2">The sequence shown here is derived from an EMBL/GenBank/DDBJ whole genome shotgun (WGS) entry which is preliminary data.</text>
</comment>
<dbReference type="SUPFAM" id="SSF53335">
    <property type="entry name" value="S-adenosyl-L-methionine-dependent methyltransferases"/>
    <property type="match status" value="1"/>
</dbReference>
<accession>A0A7W8HKV1</accession>
<dbReference type="AlphaFoldDB" id="A0A7W8HKV1"/>
<dbReference type="PANTHER" id="PTHR43591:SF24">
    <property type="entry name" value="2-METHOXY-6-POLYPRENYL-1,4-BENZOQUINOL METHYLASE, MITOCHONDRIAL"/>
    <property type="match status" value="1"/>
</dbReference>
<keyword evidence="2" id="KW-0808">Transferase</keyword>
<evidence type="ECO:0000313" key="2">
    <source>
        <dbReference type="EMBL" id="MBB5273949.1"/>
    </source>
</evidence>
<keyword evidence="3" id="KW-1185">Reference proteome</keyword>
<keyword evidence="2" id="KW-0489">Methyltransferase</keyword>
<dbReference type="InterPro" id="IPR029063">
    <property type="entry name" value="SAM-dependent_MTases_sf"/>
</dbReference>
<dbReference type="GO" id="GO:0008757">
    <property type="term" value="F:S-adenosylmethionine-dependent methyltransferase activity"/>
    <property type="evidence" value="ECO:0007669"/>
    <property type="project" value="InterPro"/>
</dbReference>
<dbReference type="GO" id="GO:0032259">
    <property type="term" value="P:methylation"/>
    <property type="evidence" value="ECO:0007669"/>
    <property type="project" value="UniProtKB-KW"/>
</dbReference>
<dbReference type="PANTHER" id="PTHR43591">
    <property type="entry name" value="METHYLTRANSFERASE"/>
    <property type="match status" value="1"/>
</dbReference>
<protein>
    <submittedName>
        <fullName evidence="2">SAM-dependent methyltransferase</fullName>
    </submittedName>
</protein>
<dbReference type="Gene3D" id="3.40.50.150">
    <property type="entry name" value="Vaccinia Virus protein VP39"/>
    <property type="match status" value="1"/>
</dbReference>
<proteinExistence type="predicted"/>